<keyword evidence="5 7" id="KW-0472">Membrane</keyword>
<evidence type="ECO:0000256" key="2">
    <source>
        <dbReference type="ARBA" id="ARBA00022475"/>
    </source>
</evidence>
<name>A0ABR6KT17_9BACT</name>
<feature type="domain" description="MacB-like periplasmic core" evidence="9">
    <location>
        <begin position="19"/>
        <end position="230"/>
    </location>
</feature>
<dbReference type="Pfam" id="PF12704">
    <property type="entry name" value="MacB_PCD"/>
    <property type="match status" value="1"/>
</dbReference>
<accession>A0ABR6KT17</accession>
<feature type="domain" description="ABC3 transporter permease C-terminal" evidence="8">
    <location>
        <begin position="661"/>
        <end position="772"/>
    </location>
</feature>
<keyword evidence="2" id="KW-1003">Cell membrane</keyword>
<keyword evidence="3 7" id="KW-0812">Transmembrane</keyword>
<dbReference type="PANTHER" id="PTHR30572:SF4">
    <property type="entry name" value="ABC TRANSPORTER PERMEASE YTRF"/>
    <property type="match status" value="1"/>
</dbReference>
<organism evidence="10 11">
    <name type="scientific">Parabacteroides faecis</name>
    <dbReference type="NCBI Taxonomy" id="1217282"/>
    <lineage>
        <taxon>Bacteria</taxon>
        <taxon>Pseudomonadati</taxon>
        <taxon>Bacteroidota</taxon>
        <taxon>Bacteroidia</taxon>
        <taxon>Bacteroidales</taxon>
        <taxon>Tannerellaceae</taxon>
        <taxon>Parabacteroides</taxon>
    </lineage>
</organism>
<dbReference type="EMBL" id="JACHOC010000010">
    <property type="protein sequence ID" value="MBB4624533.1"/>
    <property type="molecule type" value="Genomic_DNA"/>
</dbReference>
<dbReference type="PANTHER" id="PTHR30572">
    <property type="entry name" value="MEMBRANE COMPONENT OF TRANSPORTER-RELATED"/>
    <property type="match status" value="1"/>
</dbReference>
<keyword evidence="11" id="KW-1185">Reference proteome</keyword>
<gene>
    <name evidence="10" type="ORF">GGQ57_004464</name>
</gene>
<evidence type="ECO:0000259" key="8">
    <source>
        <dbReference type="Pfam" id="PF02687"/>
    </source>
</evidence>
<dbReference type="Pfam" id="PF02687">
    <property type="entry name" value="FtsX"/>
    <property type="match status" value="2"/>
</dbReference>
<proteinExistence type="inferred from homology"/>
<sequence length="781" mass="88814">MKTLIKNFFSVLRRFKMATILNILGLSIAFTAFMIILMQLDYDWSFDKSHRKADCIYRVERTFGDGVTIPTNRPLADIFFQSSPHIKAGALVSPWLKEIYFTIDKNGEKVSYLEPMIRVYPEYTDVFEFDMVEGSANALSQPEHVLIPQSIANKLFGNESALNRQLQANDINYTIGGVYKDFPSNTVVTNNIYFPIPKDENAHEWNNNNYELYIRVDAPENSEDLVENFKKNFDTSTLGDDYIWISSVGLRLTPLRKIHFTTDTTYDTTPKASKNTLAVLFAIAIIIIVIAAINFTNFTMALTPARIKNINTRKVLGAEESTLRLSLLTEAVSVSIVSYLLSLIWIHILSFTSVTTLLDADLSLSAHFPLLGVTALIAVCTGTLAGVYPSFYVTSFPPALVLKGSFGLSPKGRKLRNALISVQFITSFALIITTLFMYLQNHYMMNTPLGYEKGELIVMDLNNTVQKSREAFTNQLKTFSGIENVTYAEVLLSSSDQYMSWMRKYKNKDIGFQCLPVDVSFLKVMGIDVPEGRDFREEDKNTVNGVYIFNEKARGQYELEIGEKVENGEIVGFIPDIKFASLRSEIAPMAFYIWGTDNWGITPLYAYIKVKSGANLKESMEHIKKTAQSFDPAYPFNIRFFNEVLNRLYEKEQKTTTLITLFSMLAIFISIVGVFGLVVFDSEYRRKEIGVRKVLGSNTLQIIIMFNKTYLHILCLCFILAVPIAYHVVVRWLDNFAYKTPMYWWVFLIAFAIVSVITVITVTFQNYWVANENPVKSLKTD</sequence>
<dbReference type="Proteomes" id="UP000533637">
    <property type="component" value="Unassembled WGS sequence"/>
</dbReference>
<evidence type="ECO:0000256" key="6">
    <source>
        <dbReference type="ARBA" id="ARBA00038076"/>
    </source>
</evidence>
<keyword evidence="4 7" id="KW-1133">Transmembrane helix</keyword>
<evidence type="ECO:0000256" key="7">
    <source>
        <dbReference type="SAM" id="Phobius"/>
    </source>
</evidence>
<comment type="similarity">
    <text evidence="6">Belongs to the ABC-4 integral membrane protein family.</text>
</comment>
<feature type="transmembrane region" description="Helical" evidence="7">
    <location>
        <begin position="415"/>
        <end position="439"/>
    </location>
</feature>
<protein>
    <submittedName>
        <fullName evidence="10">ABC transport system permease protein</fullName>
    </submittedName>
</protein>
<evidence type="ECO:0000256" key="3">
    <source>
        <dbReference type="ARBA" id="ARBA00022692"/>
    </source>
</evidence>
<feature type="transmembrane region" description="Helical" evidence="7">
    <location>
        <begin position="658"/>
        <end position="680"/>
    </location>
</feature>
<dbReference type="InterPro" id="IPR025857">
    <property type="entry name" value="MacB_PCD"/>
</dbReference>
<feature type="transmembrane region" description="Helical" evidence="7">
    <location>
        <begin position="742"/>
        <end position="769"/>
    </location>
</feature>
<evidence type="ECO:0000256" key="1">
    <source>
        <dbReference type="ARBA" id="ARBA00004651"/>
    </source>
</evidence>
<evidence type="ECO:0000256" key="5">
    <source>
        <dbReference type="ARBA" id="ARBA00023136"/>
    </source>
</evidence>
<reference evidence="10 11" key="1">
    <citation type="submission" date="2020-08" db="EMBL/GenBank/DDBJ databases">
        <title>Genomic Encyclopedia of Type Strains, Phase IV (KMG-IV): sequencing the most valuable type-strain genomes for metagenomic binning, comparative biology and taxonomic classification.</title>
        <authorList>
            <person name="Goeker M."/>
        </authorList>
    </citation>
    <scope>NUCLEOTIDE SEQUENCE [LARGE SCALE GENOMIC DNA]</scope>
    <source>
        <strain evidence="10 11">DSM 102983</strain>
    </source>
</reference>
<feature type="transmembrane region" description="Helical" evidence="7">
    <location>
        <begin position="20"/>
        <end position="40"/>
    </location>
</feature>
<evidence type="ECO:0000313" key="10">
    <source>
        <dbReference type="EMBL" id="MBB4624533.1"/>
    </source>
</evidence>
<dbReference type="InterPro" id="IPR003838">
    <property type="entry name" value="ABC3_permease_C"/>
</dbReference>
<feature type="transmembrane region" description="Helical" evidence="7">
    <location>
        <begin position="368"/>
        <end position="394"/>
    </location>
</feature>
<feature type="transmembrane region" description="Helical" evidence="7">
    <location>
        <begin position="323"/>
        <end position="348"/>
    </location>
</feature>
<dbReference type="RefSeq" id="WP_183672150.1">
    <property type="nucleotide sequence ID" value="NZ_BMPB01000009.1"/>
</dbReference>
<evidence type="ECO:0000256" key="4">
    <source>
        <dbReference type="ARBA" id="ARBA00022989"/>
    </source>
</evidence>
<comment type="subcellular location">
    <subcellularLocation>
        <location evidence="1">Cell membrane</location>
        <topology evidence="1">Multi-pass membrane protein</topology>
    </subcellularLocation>
</comment>
<feature type="transmembrane region" description="Helical" evidence="7">
    <location>
        <begin position="710"/>
        <end position="730"/>
    </location>
</feature>
<evidence type="ECO:0000259" key="9">
    <source>
        <dbReference type="Pfam" id="PF12704"/>
    </source>
</evidence>
<dbReference type="InterPro" id="IPR050250">
    <property type="entry name" value="Macrolide_Exporter_MacB"/>
</dbReference>
<evidence type="ECO:0000313" key="11">
    <source>
        <dbReference type="Proteomes" id="UP000533637"/>
    </source>
</evidence>
<feature type="transmembrane region" description="Helical" evidence="7">
    <location>
        <begin position="277"/>
        <end position="302"/>
    </location>
</feature>
<comment type="caution">
    <text evidence="10">The sequence shown here is derived from an EMBL/GenBank/DDBJ whole genome shotgun (WGS) entry which is preliminary data.</text>
</comment>
<feature type="domain" description="ABC3 transporter permease C-terminal" evidence="8">
    <location>
        <begin position="282"/>
        <end position="398"/>
    </location>
</feature>